<dbReference type="CDD" id="cd02440">
    <property type="entry name" value="AdoMet_MTases"/>
    <property type="match status" value="1"/>
</dbReference>
<dbReference type="PROSITE" id="PS51585">
    <property type="entry name" value="SAM_MT_TPMT"/>
    <property type="match status" value="1"/>
</dbReference>
<gene>
    <name evidence="5" type="ORF">HCG48_25015</name>
</gene>
<dbReference type="PANTHER" id="PTHR32183:SF6">
    <property type="entry name" value="CYSTEINE SULFINATE DESULFINASE_CYSTEINE DESULFURASE AND RELATED ENZYMES"/>
    <property type="match status" value="1"/>
</dbReference>
<sequence>MQEIEQPTFWEQRYREGSDRWDLGRAAPPLVEFLKPPQSPAPGRVAVLGCGRGHEALLFAKHGFEVVGFDFAPAAISAARELAQKHAVEATFLQRDIFDLTPEFAEHFDYVVEHTCFCAIPPTKRSQYVEVTHRLLRPRGELIGLFFTHSRPGGPPFGVTKQEIRQFFHPRFQEIALEITPNSVSSRQGEEHLGHFQKS</sequence>
<keyword evidence="1" id="KW-0597">Phosphoprotein</keyword>
<dbReference type="RefSeq" id="WP_168571604.1">
    <property type="nucleotide sequence ID" value="NZ_CP051167.1"/>
</dbReference>
<keyword evidence="4" id="KW-0949">S-adenosyl-L-methionine</keyword>
<evidence type="ECO:0000256" key="3">
    <source>
        <dbReference type="ARBA" id="ARBA00022679"/>
    </source>
</evidence>
<evidence type="ECO:0000313" key="5">
    <source>
        <dbReference type="EMBL" id="QIZ73458.1"/>
    </source>
</evidence>
<dbReference type="AlphaFoldDB" id="A0A6H1U3J6"/>
<dbReference type="Proteomes" id="UP000500857">
    <property type="component" value="Chromosome"/>
</dbReference>
<proteinExistence type="predicted"/>
<dbReference type="GO" id="GO:0032259">
    <property type="term" value="P:methylation"/>
    <property type="evidence" value="ECO:0007669"/>
    <property type="project" value="UniProtKB-KW"/>
</dbReference>
<dbReference type="PANTHER" id="PTHR32183">
    <property type="match status" value="1"/>
</dbReference>
<evidence type="ECO:0000256" key="1">
    <source>
        <dbReference type="ARBA" id="ARBA00022553"/>
    </source>
</evidence>
<accession>A0A6H1U3J6</accession>
<evidence type="ECO:0000313" key="6">
    <source>
        <dbReference type="Proteomes" id="UP000500857"/>
    </source>
</evidence>
<evidence type="ECO:0000256" key="4">
    <source>
        <dbReference type="ARBA" id="ARBA00022691"/>
    </source>
</evidence>
<dbReference type="SUPFAM" id="SSF53335">
    <property type="entry name" value="S-adenosyl-L-methionine-dependent methyltransferases"/>
    <property type="match status" value="1"/>
</dbReference>
<dbReference type="EMBL" id="CP051167">
    <property type="protein sequence ID" value="QIZ73458.1"/>
    <property type="molecule type" value="Genomic_DNA"/>
</dbReference>
<dbReference type="GO" id="GO:0008757">
    <property type="term" value="F:S-adenosylmethionine-dependent methyltransferase activity"/>
    <property type="evidence" value="ECO:0007669"/>
    <property type="project" value="InterPro"/>
</dbReference>
<name>A0A6H1U3J6_9CYAN</name>
<dbReference type="KEGG" id="oxy:HCG48_25015"/>
<evidence type="ECO:0000256" key="2">
    <source>
        <dbReference type="ARBA" id="ARBA00022603"/>
    </source>
</evidence>
<keyword evidence="6" id="KW-1185">Reference proteome</keyword>
<protein>
    <submittedName>
        <fullName evidence="5">Methyltransferase domain-containing protein</fullName>
    </submittedName>
</protein>
<keyword evidence="2 5" id="KW-0489">Methyltransferase</keyword>
<dbReference type="InterPro" id="IPR008854">
    <property type="entry name" value="TPMT"/>
</dbReference>
<organism evidence="5 6">
    <name type="scientific">Oxynema aestuarii AP17</name>
    <dbReference type="NCBI Taxonomy" id="2064643"/>
    <lineage>
        <taxon>Bacteria</taxon>
        <taxon>Bacillati</taxon>
        <taxon>Cyanobacteriota</taxon>
        <taxon>Cyanophyceae</taxon>
        <taxon>Oscillatoriophycideae</taxon>
        <taxon>Oscillatoriales</taxon>
        <taxon>Oscillatoriaceae</taxon>
        <taxon>Oxynema</taxon>
        <taxon>Oxynema aestuarii</taxon>
    </lineage>
</organism>
<dbReference type="Gene3D" id="3.40.50.150">
    <property type="entry name" value="Vaccinia Virus protein VP39"/>
    <property type="match status" value="1"/>
</dbReference>
<dbReference type="Pfam" id="PF05724">
    <property type="entry name" value="TPMT"/>
    <property type="match status" value="1"/>
</dbReference>
<dbReference type="InterPro" id="IPR029063">
    <property type="entry name" value="SAM-dependent_MTases_sf"/>
</dbReference>
<keyword evidence="3 5" id="KW-0808">Transferase</keyword>
<reference evidence="5 6" key="1">
    <citation type="submission" date="2020-04" db="EMBL/GenBank/DDBJ databases">
        <authorList>
            <person name="Basu S."/>
            <person name="Maruthanayagam V."/>
            <person name="Chakraborty S."/>
            <person name="Pramanik A."/>
            <person name="Mukherjee J."/>
            <person name="Brink B."/>
        </authorList>
    </citation>
    <scope>NUCLEOTIDE SEQUENCE [LARGE SCALE GENOMIC DNA]</scope>
    <source>
        <strain evidence="5 6">AP17</strain>
    </source>
</reference>